<organism evidence="1">
    <name type="scientific">Panicum hallii</name>
    <dbReference type="NCBI Taxonomy" id="206008"/>
    <lineage>
        <taxon>Eukaryota</taxon>
        <taxon>Viridiplantae</taxon>
        <taxon>Streptophyta</taxon>
        <taxon>Embryophyta</taxon>
        <taxon>Tracheophyta</taxon>
        <taxon>Spermatophyta</taxon>
        <taxon>Magnoliopsida</taxon>
        <taxon>Liliopsida</taxon>
        <taxon>Poales</taxon>
        <taxon>Poaceae</taxon>
        <taxon>PACMAD clade</taxon>
        <taxon>Panicoideae</taxon>
        <taxon>Panicodae</taxon>
        <taxon>Paniceae</taxon>
        <taxon>Panicinae</taxon>
        <taxon>Panicum</taxon>
        <taxon>Panicum sect. Panicum</taxon>
    </lineage>
</organism>
<proteinExistence type="predicted"/>
<dbReference type="AlphaFoldDB" id="A0A2S3ITN5"/>
<protein>
    <submittedName>
        <fullName evidence="1">Uncharacterized protein</fullName>
    </submittedName>
</protein>
<dbReference type="Proteomes" id="UP000243499">
    <property type="component" value="Chromosome 9"/>
</dbReference>
<name>A0A2S3ITN5_9POAL</name>
<sequence>MNRCCDDHGFTCARHLDCCQFTDGEANQQHLNNAGIQIQVAEGDVKRSHLKFQDKATSSHQAFLLYTREVLVRECVKLASAIRRAAAGCVSPSTGADADDLPYMQLDKVTRAVSRETFGPLYLVT</sequence>
<dbReference type="Gramene" id="PAN51229">
    <property type="protein sequence ID" value="PAN51229"/>
    <property type="gene ID" value="PAHAL_9G579700"/>
</dbReference>
<dbReference type="EMBL" id="CM008054">
    <property type="protein sequence ID" value="PAN51229.1"/>
    <property type="molecule type" value="Genomic_DNA"/>
</dbReference>
<gene>
    <name evidence="1" type="ORF">PAHAL_9G579700</name>
</gene>
<evidence type="ECO:0000313" key="1">
    <source>
        <dbReference type="EMBL" id="PAN51229.1"/>
    </source>
</evidence>
<reference evidence="1" key="1">
    <citation type="submission" date="2018-04" db="EMBL/GenBank/DDBJ databases">
        <title>WGS assembly of Panicum hallii.</title>
        <authorList>
            <person name="Lovell J."/>
            <person name="Jenkins J."/>
            <person name="Lowry D."/>
            <person name="Mamidi S."/>
            <person name="Sreedasyam A."/>
            <person name="Weng X."/>
            <person name="Barry K."/>
            <person name="Bonette J."/>
            <person name="Campitelli B."/>
            <person name="Daum C."/>
            <person name="Gordon S."/>
            <person name="Gould B."/>
            <person name="Lipzen A."/>
            <person name="Macqueen A."/>
            <person name="Palacio-Mejia J."/>
            <person name="Plott C."/>
            <person name="Shakirov E."/>
            <person name="Shu S."/>
            <person name="Yoshinaga Y."/>
            <person name="Zane M."/>
            <person name="Rokhsar D."/>
            <person name="Grimwood J."/>
            <person name="Schmutz J."/>
            <person name="Juenger T."/>
        </authorList>
    </citation>
    <scope>NUCLEOTIDE SEQUENCE [LARGE SCALE GENOMIC DNA]</scope>
    <source>
        <strain evidence="1">FIL2</strain>
    </source>
</reference>
<accession>A0A2S3ITN5</accession>